<evidence type="ECO:0000256" key="1">
    <source>
        <dbReference type="ARBA" id="ARBA00022801"/>
    </source>
</evidence>
<reference evidence="3" key="1">
    <citation type="submission" date="2021-10" db="EMBL/GenBank/DDBJ databases">
        <authorList>
            <person name="Piombo E."/>
        </authorList>
    </citation>
    <scope>NUCLEOTIDE SEQUENCE</scope>
</reference>
<keyword evidence="4" id="KW-1185">Reference proteome</keyword>
<sequence length="185" mass="21281">MAESRFPFEQYMSEAFIESAGAILFRLASREICVLHVLDSDEYVLAKGRRNCGESRQTAALRELTEETGFSGRILPLNMHTRSPPTVETEKLDDGARFYQGITEPLALQIRRRSDSEVKLIWWYAATVDETIPPVESLEKDKFAVHFFSYSDVLDKLTFRTDREMVKKAIDLVEETYEQGLIHPL</sequence>
<organism evidence="3 4">
    <name type="scientific">Clonostachys rhizophaga</name>
    <dbReference type="NCBI Taxonomy" id="160324"/>
    <lineage>
        <taxon>Eukaryota</taxon>
        <taxon>Fungi</taxon>
        <taxon>Dikarya</taxon>
        <taxon>Ascomycota</taxon>
        <taxon>Pezizomycotina</taxon>
        <taxon>Sordariomycetes</taxon>
        <taxon>Hypocreomycetidae</taxon>
        <taxon>Hypocreales</taxon>
        <taxon>Bionectriaceae</taxon>
        <taxon>Clonostachys</taxon>
    </lineage>
</organism>
<accession>A0A9N9VB54</accession>
<keyword evidence="1" id="KW-0378">Hydrolase</keyword>
<dbReference type="Gene3D" id="3.90.79.10">
    <property type="entry name" value="Nucleoside Triphosphate Pyrophosphohydrolase"/>
    <property type="match status" value="1"/>
</dbReference>
<dbReference type="InterPro" id="IPR051325">
    <property type="entry name" value="Nudix_hydrolase_domain"/>
</dbReference>
<dbReference type="AlphaFoldDB" id="A0A9N9VB54"/>
<evidence type="ECO:0000313" key="4">
    <source>
        <dbReference type="Proteomes" id="UP000696573"/>
    </source>
</evidence>
<dbReference type="InterPro" id="IPR015797">
    <property type="entry name" value="NUDIX_hydrolase-like_dom_sf"/>
</dbReference>
<dbReference type="PROSITE" id="PS00893">
    <property type="entry name" value="NUDIX_BOX"/>
    <property type="match status" value="1"/>
</dbReference>
<proteinExistence type="predicted"/>
<gene>
    <name evidence="3" type="ORF">CRHIZ90672A_00012693</name>
</gene>
<dbReference type="InterPro" id="IPR000086">
    <property type="entry name" value="NUDIX_hydrolase_dom"/>
</dbReference>
<dbReference type="GO" id="GO:0006754">
    <property type="term" value="P:ATP biosynthetic process"/>
    <property type="evidence" value="ECO:0007669"/>
    <property type="project" value="TreeGrafter"/>
</dbReference>
<dbReference type="SUPFAM" id="SSF55811">
    <property type="entry name" value="Nudix"/>
    <property type="match status" value="1"/>
</dbReference>
<dbReference type="Proteomes" id="UP000696573">
    <property type="component" value="Unassembled WGS sequence"/>
</dbReference>
<comment type="caution">
    <text evidence="3">The sequence shown here is derived from an EMBL/GenBank/DDBJ whole genome shotgun (WGS) entry which is preliminary data.</text>
</comment>
<dbReference type="OrthoDB" id="10259236at2759"/>
<dbReference type="PANTHER" id="PTHR21340:SF0">
    <property type="entry name" value="BIS(5'-NUCLEOSYL)-TETRAPHOSPHATASE [ASYMMETRICAL]"/>
    <property type="match status" value="1"/>
</dbReference>
<dbReference type="PROSITE" id="PS51462">
    <property type="entry name" value="NUDIX"/>
    <property type="match status" value="1"/>
</dbReference>
<name>A0A9N9VB54_9HYPO</name>
<evidence type="ECO:0000259" key="2">
    <source>
        <dbReference type="PROSITE" id="PS51462"/>
    </source>
</evidence>
<dbReference type="PANTHER" id="PTHR21340">
    <property type="entry name" value="DIADENOSINE 5,5-P1,P4-TETRAPHOSPHATE PYROPHOSPHOHYDROLASE MUTT"/>
    <property type="match status" value="1"/>
</dbReference>
<feature type="domain" description="Nudix hydrolase" evidence="2">
    <location>
        <begin position="15"/>
        <end position="171"/>
    </location>
</feature>
<dbReference type="Pfam" id="PF00293">
    <property type="entry name" value="NUDIX"/>
    <property type="match status" value="1"/>
</dbReference>
<dbReference type="EMBL" id="CABFNQ020000647">
    <property type="protein sequence ID" value="CAH0020913.1"/>
    <property type="molecule type" value="Genomic_DNA"/>
</dbReference>
<protein>
    <recommendedName>
        <fullName evidence="2">Nudix hydrolase domain-containing protein</fullName>
    </recommendedName>
</protein>
<dbReference type="GO" id="GO:0006167">
    <property type="term" value="P:AMP biosynthetic process"/>
    <property type="evidence" value="ECO:0007669"/>
    <property type="project" value="TreeGrafter"/>
</dbReference>
<dbReference type="GO" id="GO:0004081">
    <property type="term" value="F:bis(5'-nucleosyl)-tetraphosphatase (asymmetrical) activity"/>
    <property type="evidence" value="ECO:0007669"/>
    <property type="project" value="TreeGrafter"/>
</dbReference>
<dbReference type="InterPro" id="IPR020084">
    <property type="entry name" value="NUDIX_hydrolase_CS"/>
</dbReference>
<evidence type="ECO:0000313" key="3">
    <source>
        <dbReference type="EMBL" id="CAH0020913.1"/>
    </source>
</evidence>